<proteinExistence type="predicted"/>
<evidence type="ECO:0000313" key="6">
    <source>
        <dbReference type="Proteomes" id="UP001302367"/>
    </source>
</evidence>
<keyword evidence="6" id="KW-1185">Reference proteome</keyword>
<dbReference type="Proteomes" id="UP000230605">
    <property type="component" value="Chromosome 5"/>
</dbReference>
<feature type="transmembrane region" description="Helical" evidence="2">
    <location>
        <begin position="66"/>
        <end position="90"/>
    </location>
</feature>
<evidence type="ECO:0000313" key="3">
    <source>
        <dbReference type="EMBL" id="PIA88600.1"/>
    </source>
</evidence>
<keyword evidence="2" id="KW-0812">Transmembrane</keyword>
<dbReference type="PANTHER" id="PTHR35041">
    <property type="entry name" value="MEDIATOR OF RNA POLYMERASE II TRANSCRIPTION SUBUNIT 1"/>
    <property type="match status" value="1"/>
</dbReference>
<sequence length="726" mass="80127">MSRIHWLTPMLMTGAVLLGLLFALGHHFFYASLHGTEAPSVSDEYHLFGASFSEQQTNTAIGTAFAFLVRACLIFGISLAYLQAVLWSAARENKRGVTVAHLDVLMSALGNLLALGTLSVWVRRPVLLLIAVMAWLIPIASIVTPATLSIGTHTAPSEFRPVPQIAFNSLNLLAEMPYVAPMEVRLDCAYRTCDYRDYLPRGTEADYVYSGPSNAVRRLALATAAQGGILNIKAPAPNSSWMLEFPAPALQCGAVDRIFARAIQQNILDYTLVEKNCSAGPGFLSWRPALLPASPQPIIQMLPYLETLINGSHVSNSDLSTERDPASTLFFIATTPSLMAMNSSEASQNPRVCHPTGPINLIETFFGPDASPPSTILECDLHNSTYHAEFSYVNGVQQVRVVVSDISPMPLTSQSKVRSLWKNSSLYQDDLMSQPCDYFADYESTATTCEFDTTLLQTLSYQAIFNAFAELLIGSVQWDSNYKSGRGLSTDSKVISTVLTTAPELAWMDDFNMASKNGDMLLQDVQPVWKGGEVSKFAGWKNRRNATSEVPLHRMLEELFVNVTISLMSQESLQYNKSSPFYPPPTNVTFSMRTNIYVYPAFKLWLAYGLAIGVTALIVCYGLAAIIINDASFSYQFSTLLRLSRGAELSGEVKQEDLDGKDPLPRYLKELNVRFWSEKREEQCMEEEKLAGSEVVDGEADQIESARFGDEVHETGGADRERSVSR</sequence>
<reference evidence="3 5" key="1">
    <citation type="submission" date="2015-10" db="EMBL/GenBank/DDBJ databases">
        <title>The cercosporin biosynthetic gene cluster was horizontally transferred to several fungal lineages and shown to be expanded in Cercospora beticola based on microsynteny with recipient genomes.</title>
        <authorList>
            <person name="De Jonge R."/>
            <person name="Ebert M.K."/>
            <person name="Suttle J.C."/>
            <person name="Jurick Ii W.M."/>
            <person name="Secor G.A."/>
            <person name="Thomma B.P."/>
            <person name="Van De Peer Y."/>
            <person name="Bolton M.D."/>
        </authorList>
    </citation>
    <scope>NUCLEOTIDE SEQUENCE [LARGE SCALE GENOMIC DNA]</scope>
    <source>
        <strain evidence="3 5">09-40</strain>
    </source>
</reference>
<dbReference type="OrthoDB" id="3638211at2759"/>
<reference evidence="4 6" key="2">
    <citation type="submission" date="2023-09" db="EMBL/GenBank/DDBJ databases">
        <title>Complete-Gapless Cercospora beticola genome.</title>
        <authorList>
            <person name="Wyatt N.A."/>
            <person name="Spanner R.E."/>
            <person name="Bolton M.D."/>
        </authorList>
    </citation>
    <scope>NUCLEOTIDE SEQUENCE [LARGE SCALE GENOMIC DNA]</scope>
    <source>
        <strain evidence="4">Cb09-40</strain>
    </source>
</reference>
<evidence type="ECO:0000256" key="1">
    <source>
        <dbReference type="SAM" id="MobiDB-lite"/>
    </source>
</evidence>
<protein>
    <submittedName>
        <fullName evidence="3">Uncharacterized protein</fullName>
    </submittedName>
</protein>
<keyword evidence="2" id="KW-0472">Membrane</keyword>
<dbReference type="EMBL" id="LKMD01000108">
    <property type="protein sequence ID" value="PIA88600.1"/>
    <property type="molecule type" value="Genomic_DNA"/>
</dbReference>
<dbReference type="EMBL" id="CP134188">
    <property type="protein sequence ID" value="WPB02741.1"/>
    <property type="molecule type" value="Genomic_DNA"/>
</dbReference>
<feature type="region of interest" description="Disordered" evidence="1">
    <location>
        <begin position="704"/>
        <end position="726"/>
    </location>
</feature>
<feature type="compositionally biased region" description="Basic and acidic residues" evidence="1">
    <location>
        <begin position="707"/>
        <end position="726"/>
    </location>
</feature>
<dbReference type="AlphaFoldDB" id="A0A2G5H7U1"/>
<feature type="transmembrane region" description="Helical" evidence="2">
    <location>
        <begin position="605"/>
        <end position="628"/>
    </location>
</feature>
<gene>
    <name evidence="3" type="ORF">CB0940_06826</name>
    <name evidence="4" type="ORF">RHO25_007377</name>
</gene>
<evidence type="ECO:0000313" key="5">
    <source>
        <dbReference type="Proteomes" id="UP000230605"/>
    </source>
</evidence>
<keyword evidence="2" id="KW-1133">Transmembrane helix</keyword>
<organism evidence="3 5">
    <name type="scientific">Cercospora beticola</name>
    <name type="common">Sugarbeet leaf spot fungus</name>
    <dbReference type="NCBI Taxonomy" id="122368"/>
    <lineage>
        <taxon>Eukaryota</taxon>
        <taxon>Fungi</taxon>
        <taxon>Dikarya</taxon>
        <taxon>Ascomycota</taxon>
        <taxon>Pezizomycotina</taxon>
        <taxon>Dothideomycetes</taxon>
        <taxon>Dothideomycetidae</taxon>
        <taxon>Mycosphaerellales</taxon>
        <taxon>Mycosphaerellaceae</taxon>
        <taxon>Cercospora</taxon>
    </lineage>
</organism>
<evidence type="ECO:0000313" key="4">
    <source>
        <dbReference type="EMBL" id="WPB02741.1"/>
    </source>
</evidence>
<feature type="transmembrane region" description="Helical" evidence="2">
    <location>
        <begin position="102"/>
        <end position="122"/>
    </location>
</feature>
<name>A0A2G5H7U1_CERBT</name>
<dbReference type="PANTHER" id="PTHR35041:SF6">
    <property type="entry name" value="FORMYLMETHIONINE DEFORMYLASE-LIKE PROTEIN-RELATED"/>
    <property type="match status" value="1"/>
</dbReference>
<evidence type="ECO:0000256" key="2">
    <source>
        <dbReference type="SAM" id="Phobius"/>
    </source>
</evidence>
<accession>A0A2G5H7U1</accession>
<dbReference type="Proteomes" id="UP001302367">
    <property type="component" value="Chromosome 5"/>
</dbReference>
<feature type="transmembrane region" description="Helical" evidence="2">
    <location>
        <begin position="128"/>
        <end position="150"/>
    </location>
</feature>